<dbReference type="Proteomes" id="UP001194468">
    <property type="component" value="Unassembled WGS sequence"/>
</dbReference>
<reference evidence="2" key="2">
    <citation type="journal article" date="2020" name="Nat. Commun.">
        <title>Large-scale genome sequencing of mycorrhizal fungi provides insights into the early evolution of symbiotic traits.</title>
        <authorList>
            <person name="Miyauchi S."/>
            <person name="Kiss E."/>
            <person name="Kuo A."/>
            <person name="Drula E."/>
            <person name="Kohler A."/>
            <person name="Sanchez-Garcia M."/>
            <person name="Morin E."/>
            <person name="Andreopoulos B."/>
            <person name="Barry K.W."/>
            <person name="Bonito G."/>
            <person name="Buee M."/>
            <person name="Carver A."/>
            <person name="Chen C."/>
            <person name="Cichocki N."/>
            <person name="Clum A."/>
            <person name="Culley D."/>
            <person name="Crous P.W."/>
            <person name="Fauchery L."/>
            <person name="Girlanda M."/>
            <person name="Hayes R.D."/>
            <person name="Keri Z."/>
            <person name="LaButti K."/>
            <person name="Lipzen A."/>
            <person name="Lombard V."/>
            <person name="Magnuson J."/>
            <person name="Maillard F."/>
            <person name="Murat C."/>
            <person name="Nolan M."/>
            <person name="Ohm R.A."/>
            <person name="Pangilinan J."/>
            <person name="Pereira M.F."/>
            <person name="Perotto S."/>
            <person name="Peter M."/>
            <person name="Pfister S."/>
            <person name="Riley R."/>
            <person name="Sitrit Y."/>
            <person name="Stielow J.B."/>
            <person name="Szollosi G."/>
            <person name="Zifcakova L."/>
            <person name="Stursova M."/>
            <person name="Spatafora J.W."/>
            <person name="Tedersoo L."/>
            <person name="Vaario L.M."/>
            <person name="Yamada A."/>
            <person name="Yan M."/>
            <person name="Wang P."/>
            <person name="Xu J."/>
            <person name="Bruns T."/>
            <person name="Baldrian P."/>
            <person name="Vilgalys R."/>
            <person name="Dunand C."/>
            <person name="Henrissat B."/>
            <person name="Grigoriev I.V."/>
            <person name="Hibbett D."/>
            <person name="Nagy L.G."/>
            <person name="Martin F.M."/>
        </authorList>
    </citation>
    <scope>NUCLEOTIDE SEQUENCE</scope>
    <source>
        <strain evidence="2">BED1</strain>
    </source>
</reference>
<accession>A0AAD4BF48</accession>
<proteinExistence type="predicted"/>
<dbReference type="AlphaFoldDB" id="A0AAD4BF48"/>
<protein>
    <submittedName>
        <fullName evidence="2">Uncharacterized protein</fullName>
    </submittedName>
</protein>
<comment type="caution">
    <text evidence="2">The sequence shown here is derived from an EMBL/GenBank/DDBJ whole genome shotgun (WGS) entry which is preliminary data.</text>
</comment>
<evidence type="ECO:0000256" key="1">
    <source>
        <dbReference type="SAM" id="MobiDB-lite"/>
    </source>
</evidence>
<name>A0AAD4BF48_BOLED</name>
<evidence type="ECO:0000313" key="3">
    <source>
        <dbReference type="Proteomes" id="UP001194468"/>
    </source>
</evidence>
<keyword evidence="3" id="KW-1185">Reference proteome</keyword>
<reference evidence="2" key="1">
    <citation type="submission" date="2019-10" db="EMBL/GenBank/DDBJ databases">
        <authorList>
            <consortium name="DOE Joint Genome Institute"/>
            <person name="Kuo A."/>
            <person name="Miyauchi S."/>
            <person name="Kiss E."/>
            <person name="Drula E."/>
            <person name="Kohler A."/>
            <person name="Sanchez-Garcia M."/>
            <person name="Andreopoulos B."/>
            <person name="Barry K.W."/>
            <person name="Bonito G."/>
            <person name="Buee M."/>
            <person name="Carver A."/>
            <person name="Chen C."/>
            <person name="Cichocki N."/>
            <person name="Clum A."/>
            <person name="Culley D."/>
            <person name="Crous P.W."/>
            <person name="Fauchery L."/>
            <person name="Girlanda M."/>
            <person name="Hayes R."/>
            <person name="Keri Z."/>
            <person name="LaButti K."/>
            <person name="Lipzen A."/>
            <person name="Lombard V."/>
            <person name="Magnuson J."/>
            <person name="Maillard F."/>
            <person name="Morin E."/>
            <person name="Murat C."/>
            <person name="Nolan M."/>
            <person name="Ohm R."/>
            <person name="Pangilinan J."/>
            <person name="Pereira M."/>
            <person name="Perotto S."/>
            <person name="Peter M."/>
            <person name="Riley R."/>
            <person name="Sitrit Y."/>
            <person name="Stielow B."/>
            <person name="Szollosi G."/>
            <person name="Zifcakova L."/>
            <person name="Stursova M."/>
            <person name="Spatafora J.W."/>
            <person name="Tedersoo L."/>
            <person name="Vaario L.-M."/>
            <person name="Yamada A."/>
            <person name="Yan M."/>
            <person name="Wang P."/>
            <person name="Xu J."/>
            <person name="Bruns T."/>
            <person name="Baldrian P."/>
            <person name="Vilgalys R."/>
            <person name="Henrissat B."/>
            <person name="Grigoriev I.V."/>
            <person name="Hibbett D."/>
            <person name="Nagy L.G."/>
            <person name="Martin F.M."/>
        </authorList>
    </citation>
    <scope>NUCLEOTIDE SEQUENCE</scope>
    <source>
        <strain evidence="2">BED1</strain>
    </source>
</reference>
<dbReference type="EMBL" id="WHUW01000096">
    <property type="protein sequence ID" value="KAF8425354.1"/>
    <property type="molecule type" value="Genomic_DNA"/>
</dbReference>
<organism evidence="2 3">
    <name type="scientific">Boletus edulis BED1</name>
    <dbReference type="NCBI Taxonomy" id="1328754"/>
    <lineage>
        <taxon>Eukaryota</taxon>
        <taxon>Fungi</taxon>
        <taxon>Dikarya</taxon>
        <taxon>Basidiomycota</taxon>
        <taxon>Agaricomycotina</taxon>
        <taxon>Agaricomycetes</taxon>
        <taxon>Agaricomycetidae</taxon>
        <taxon>Boletales</taxon>
        <taxon>Boletineae</taxon>
        <taxon>Boletaceae</taxon>
        <taxon>Boletoideae</taxon>
        <taxon>Boletus</taxon>
    </lineage>
</organism>
<sequence length="168" mass="18614">MKVIPPTPFSTRTSEPKPVVIEDIGPVPPLGDQIDPGCSSDNRGPHSSTSLPSTPTGGRRSAQVLQLLQKGCEEMEAILERVAVETSMTTQQVAESWHRDRGRIIIGPNYWNKYQAFWKANEDSERQRAGIGSEEPATPSGEDWKETLDIFELTEITKTSEHTLAQRA</sequence>
<gene>
    <name evidence="2" type="ORF">L210DRAFT_988923</name>
</gene>
<feature type="region of interest" description="Disordered" evidence="1">
    <location>
        <begin position="1"/>
        <end position="60"/>
    </location>
</feature>
<feature type="region of interest" description="Disordered" evidence="1">
    <location>
        <begin position="124"/>
        <end position="145"/>
    </location>
</feature>
<evidence type="ECO:0000313" key="2">
    <source>
        <dbReference type="EMBL" id="KAF8425354.1"/>
    </source>
</evidence>
<feature type="compositionally biased region" description="Low complexity" evidence="1">
    <location>
        <begin position="45"/>
        <end position="58"/>
    </location>
</feature>